<name>A0ABQ6E8V0_9SPHN</name>
<gene>
    <name evidence="1" type="ORF">GCM10007926_10540</name>
</gene>
<comment type="caution">
    <text evidence="1">The sequence shown here is derived from an EMBL/GenBank/DDBJ whole genome shotgun (WGS) entry which is preliminary data.</text>
</comment>
<keyword evidence="2" id="KW-1185">Reference proteome</keyword>
<accession>A0ABQ6E8V0</accession>
<dbReference type="Proteomes" id="UP001157117">
    <property type="component" value="Unassembled WGS sequence"/>
</dbReference>
<dbReference type="EMBL" id="BSPT01000006">
    <property type="protein sequence ID" value="GLT04124.1"/>
    <property type="molecule type" value="Genomic_DNA"/>
</dbReference>
<organism evidence="1 2">
    <name type="scientific">Sphingomonas psychrolutea</name>
    <dbReference type="NCBI Taxonomy" id="1259676"/>
    <lineage>
        <taxon>Bacteria</taxon>
        <taxon>Pseudomonadati</taxon>
        <taxon>Pseudomonadota</taxon>
        <taxon>Alphaproteobacteria</taxon>
        <taxon>Sphingomonadales</taxon>
        <taxon>Sphingomonadaceae</taxon>
        <taxon>Sphingomonas</taxon>
    </lineage>
</organism>
<proteinExistence type="predicted"/>
<reference evidence="2" key="1">
    <citation type="journal article" date="2019" name="Int. J. Syst. Evol. Microbiol.">
        <title>The Global Catalogue of Microorganisms (GCM) 10K type strain sequencing project: providing services to taxonomists for standard genome sequencing and annotation.</title>
        <authorList>
            <consortium name="The Broad Institute Genomics Platform"/>
            <consortium name="The Broad Institute Genome Sequencing Center for Infectious Disease"/>
            <person name="Wu L."/>
            <person name="Ma J."/>
        </authorList>
    </citation>
    <scope>NUCLEOTIDE SEQUENCE [LARGE SCALE GENOMIC DNA]</scope>
    <source>
        <strain evidence="2">NBRC 109639</strain>
    </source>
</reference>
<sequence>MTTEADRASCPNMIGVTVNSDSLFFNTYLNSLAIASHEADADETETSFSAVNKLLEKELSLGKAYADRNPYSEALEERRYWAGLVKRLPRHSQFPA</sequence>
<protein>
    <submittedName>
        <fullName evidence="1">Uncharacterized protein</fullName>
    </submittedName>
</protein>
<evidence type="ECO:0000313" key="2">
    <source>
        <dbReference type="Proteomes" id="UP001157117"/>
    </source>
</evidence>
<evidence type="ECO:0000313" key="1">
    <source>
        <dbReference type="EMBL" id="GLT04124.1"/>
    </source>
</evidence>